<dbReference type="RefSeq" id="WP_237379333.1">
    <property type="nucleotide sequence ID" value="NZ_CP071793.1"/>
</dbReference>
<accession>A0A8A4TLE1</accession>
<dbReference type="GO" id="GO:0005737">
    <property type="term" value="C:cytoplasm"/>
    <property type="evidence" value="ECO:0007669"/>
    <property type="project" value="TreeGrafter"/>
</dbReference>
<dbReference type="NCBIfam" id="TIGR03103">
    <property type="entry name" value="trio_acet_GNAT"/>
    <property type="match status" value="1"/>
</dbReference>
<dbReference type="PANTHER" id="PTHR21621">
    <property type="entry name" value="RIBOSOMAL PROTEIN S6 MODIFICATION PROTEIN"/>
    <property type="match status" value="1"/>
</dbReference>
<evidence type="ECO:0000259" key="3">
    <source>
        <dbReference type="PROSITE" id="PS51186"/>
    </source>
</evidence>
<protein>
    <submittedName>
        <fullName evidence="4">N-acetylglutaminylglutamine synthetase</fullName>
    </submittedName>
</protein>
<dbReference type="GO" id="GO:0046872">
    <property type="term" value="F:metal ion binding"/>
    <property type="evidence" value="ECO:0007669"/>
    <property type="project" value="InterPro"/>
</dbReference>
<dbReference type="InterPro" id="IPR011761">
    <property type="entry name" value="ATP-grasp"/>
</dbReference>
<gene>
    <name evidence="4" type="primary">ngg</name>
    <name evidence="4" type="ORF">J3U87_29305</name>
</gene>
<dbReference type="AlphaFoldDB" id="A0A8A4TLE1"/>
<organism evidence="4 5">
    <name type="scientific">Sulfidibacter corallicola</name>
    <dbReference type="NCBI Taxonomy" id="2818388"/>
    <lineage>
        <taxon>Bacteria</taxon>
        <taxon>Pseudomonadati</taxon>
        <taxon>Acidobacteriota</taxon>
        <taxon>Holophagae</taxon>
        <taxon>Acanthopleuribacterales</taxon>
        <taxon>Acanthopleuribacteraceae</taxon>
        <taxon>Sulfidibacter</taxon>
    </lineage>
</organism>
<dbReference type="SUPFAM" id="SSF56059">
    <property type="entry name" value="Glutathione synthetase ATP-binding domain-like"/>
    <property type="match status" value="1"/>
</dbReference>
<dbReference type="Gene3D" id="3.30.1490.20">
    <property type="entry name" value="ATP-grasp fold, A domain"/>
    <property type="match status" value="1"/>
</dbReference>
<feature type="domain" description="ATP-grasp" evidence="2">
    <location>
        <begin position="332"/>
        <end position="575"/>
    </location>
</feature>
<dbReference type="GO" id="GO:0009432">
    <property type="term" value="P:SOS response"/>
    <property type="evidence" value="ECO:0007669"/>
    <property type="project" value="TreeGrafter"/>
</dbReference>
<dbReference type="PROSITE" id="PS51186">
    <property type="entry name" value="GNAT"/>
    <property type="match status" value="1"/>
</dbReference>
<dbReference type="Gene3D" id="3.30.470.20">
    <property type="entry name" value="ATP-grasp fold, B domain"/>
    <property type="match status" value="2"/>
</dbReference>
<dbReference type="InterPro" id="IPR000182">
    <property type="entry name" value="GNAT_dom"/>
</dbReference>
<dbReference type="SUPFAM" id="SSF55729">
    <property type="entry name" value="Acyl-CoA N-acyltransferases (Nat)"/>
    <property type="match status" value="1"/>
</dbReference>
<evidence type="ECO:0000256" key="1">
    <source>
        <dbReference type="PROSITE-ProRule" id="PRU00409"/>
    </source>
</evidence>
<evidence type="ECO:0000313" key="4">
    <source>
        <dbReference type="EMBL" id="QTD49701.1"/>
    </source>
</evidence>
<dbReference type="GO" id="GO:0018169">
    <property type="term" value="F:ribosomal S6-glutamic acid ligase activity"/>
    <property type="evidence" value="ECO:0007669"/>
    <property type="project" value="TreeGrafter"/>
</dbReference>
<dbReference type="Pfam" id="PF02655">
    <property type="entry name" value="ATP-grasp_3"/>
    <property type="match status" value="1"/>
</dbReference>
<proteinExistence type="predicted"/>
<dbReference type="EMBL" id="CP071793">
    <property type="protein sequence ID" value="QTD49701.1"/>
    <property type="molecule type" value="Genomic_DNA"/>
</dbReference>
<dbReference type="InterPro" id="IPR016181">
    <property type="entry name" value="Acyl_CoA_acyltransferase"/>
</dbReference>
<reference evidence="4" key="1">
    <citation type="submission" date="2021-03" db="EMBL/GenBank/DDBJ databases">
        <title>Acanthopleuribacteraceae sp. M133.</title>
        <authorList>
            <person name="Wang G."/>
        </authorList>
    </citation>
    <scope>NUCLEOTIDE SEQUENCE</scope>
    <source>
        <strain evidence="4">M133</strain>
    </source>
</reference>
<evidence type="ECO:0000313" key="5">
    <source>
        <dbReference type="Proteomes" id="UP000663929"/>
    </source>
</evidence>
<dbReference type="GO" id="GO:0016747">
    <property type="term" value="F:acyltransferase activity, transferring groups other than amino-acyl groups"/>
    <property type="evidence" value="ECO:0007669"/>
    <property type="project" value="InterPro"/>
</dbReference>
<name>A0A8A4TLE1_SULCO</name>
<dbReference type="PROSITE" id="PS50975">
    <property type="entry name" value="ATP_GRASP"/>
    <property type="match status" value="1"/>
</dbReference>
<dbReference type="InterPro" id="IPR017534">
    <property type="entry name" value="GNAT-acetyltransferase"/>
</dbReference>
<dbReference type="InterPro" id="IPR003806">
    <property type="entry name" value="ATP-grasp_PylC-type"/>
</dbReference>
<dbReference type="PANTHER" id="PTHR21621:SF0">
    <property type="entry name" value="BETA-CITRYLGLUTAMATE SYNTHASE B-RELATED"/>
    <property type="match status" value="1"/>
</dbReference>
<dbReference type="Gene3D" id="3.40.630.30">
    <property type="match status" value="1"/>
</dbReference>
<keyword evidence="5" id="KW-1185">Reference proteome</keyword>
<sequence>MVTTHLPPEDWRDKPSLVNWLPMTDDQVRKLKHDAFLDIGWGKLIFGHTFLDLQGLARMIADEDIDKRNIAVYNRDPHVLLSLAPQDLFLDPSHMYRLDLAKPARPAKLPQGFEIQEARDISDFLEMNRIFKTLAMMPLDVTRAMANHQASTARYLVARDLDTGMVVGTVTGVDHCAVFEDPEQGCSLWCLAVDPQCAHPGVGTALVNDLAVRFRHLKRRFMDLSVIHDNQEAIALYERLGFARVPAYSVKCKNAFNEPLYAVPQQDSPLNPYARIIVNEARVRGIAVDVIDAQDAYFSLSYGGRTVLCRESLTELTSAIAMSRCQDKRVTQRMLRKAGFRIPGQRETGTSEENLAFLEEYGEIVVKPALGEQGHGVSVGIKTLEELEEAIEGAGHGSGPLILEECVKGEDVRIICIDFKFAAAAVRRPPQIIGTGHHSVLELIEKQSRRRQAATDGESCIPLDRETRRCVAAAGYHFDEILPEGAHLMVRRTANVHTGGTIHDITEELHPEVVHAAEEAARILDIPVVGFDFFMPDLQKTEYWIIEANERPGLANHEPQPMAQLFLDFLFPNSAKDQPVPPGEG</sequence>
<evidence type="ECO:0000259" key="2">
    <source>
        <dbReference type="PROSITE" id="PS50975"/>
    </source>
</evidence>
<dbReference type="Pfam" id="PF00583">
    <property type="entry name" value="Acetyltransf_1"/>
    <property type="match status" value="1"/>
</dbReference>
<feature type="domain" description="N-acetyltransferase" evidence="3">
    <location>
        <begin position="113"/>
        <end position="263"/>
    </location>
</feature>
<dbReference type="GO" id="GO:0005524">
    <property type="term" value="F:ATP binding"/>
    <property type="evidence" value="ECO:0007669"/>
    <property type="project" value="UniProtKB-UniRule"/>
</dbReference>
<keyword evidence="1" id="KW-0067">ATP-binding</keyword>
<dbReference type="KEGG" id="scor:J3U87_29305"/>
<dbReference type="Proteomes" id="UP000663929">
    <property type="component" value="Chromosome"/>
</dbReference>
<dbReference type="InterPro" id="IPR013815">
    <property type="entry name" value="ATP_grasp_subdomain_1"/>
</dbReference>
<keyword evidence="1" id="KW-0547">Nucleotide-binding</keyword>